<dbReference type="EMBL" id="AP003611">
    <property type="protein sequence ID" value="BAB63801.1"/>
    <property type="molecule type" value="Genomic_DNA"/>
</dbReference>
<dbReference type="AlphaFoldDB" id="Q94CW1"/>
<feature type="compositionally biased region" description="Low complexity" evidence="1">
    <location>
        <begin position="61"/>
        <end position="75"/>
    </location>
</feature>
<accession>Q94CW1</accession>
<feature type="region of interest" description="Disordered" evidence="1">
    <location>
        <begin position="29"/>
        <end position="93"/>
    </location>
</feature>
<feature type="region of interest" description="Disordered" evidence="1">
    <location>
        <begin position="108"/>
        <end position="168"/>
    </location>
</feature>
<name>Q94CW1_ORYSJ</name>
<evidence type="ECO:0000313" key="2">
    <source>
        <dbReference type="EMBL" id="BAB63801.1"/>
    </source>
</evidence>
<protein>
    <submittedName>
        <fullName evidence="2">Uncharacterized protein</fullName>
    </submittedName>
</protein>
<evidence type="ECO:0000256" key="1">
    <source>
        <dbReference type="SAM" id="MobiDB-lite"/>
    </source>
</evidence>
<dbReference type="Proteomes" id="UP000817658">
    <property type="component" value="Chromosome 1"/>
</dbReference>
<proteinExistence type="predicted"/>
<gene>
    <name evidence="2" type="primary">P0423B08.13</name>
</gene>
<sequence>MRNKPSPITSSSQPIRLLPWRYAAGFHPSAHQLTTTATRARTLPSSEPVNREETAHAGTSRALGRVRAAPALARPPKTPPLGQAGGGGSRSMRHAEAEILLFALRARADQQNANDKTPAPCRAPQRDRIHGPPGGWMDRRVPSKSLDTSNRRMIGTRMSRVQGETCES</sequence>
<feature type="compositionally biased region" description="Low complexity" evidence="1">
    <location>
        <begin position="33"/>
        <end position="43"/>
    </location>
</feature>
<organism evidence="2">
    <name type="scientific">Oryza sativa subsp. japonica</name>
    <name type="common">Rice</name>
    <dbReference type="NCBI Taxonomy" id="39947"/>
    <lineage>
        <taxon>Eukaryota</taxon>
        <taxon>Viridiplantae</taxon>
        <taxon>Streptophyta</taxon>
        <taxon>Embryophyta</taxon>
        <taxon>Tracheophyta</taxon>
        <taxon>Spermatophyta</taxon>
        <taxon>Magnoliopsida</taxon>
        <taxon>Liliopsida</taxon>
        <taxon>Poales</taxon>
        <taxon>Poaceae</taxon>
        <taxon>BOP clade</taxon>
        <taxon>Oryzoideae</taxon>
        <taxon>Oryzeae</taxon>
        <taxon>Oryzinae</taxon>
        <taxon>Oryza</taxon>
        <taxon>Oryza sativa</taxon>
    </lineage>
</organism>
<reference evidence="2" key="1">
    <citation type="journal article" date="2002" name="Nature">
        <title>The genome sequence and structure of rice chromosome 1.</title>
        <authorList>
            <person name="Sasaki T."/>
            <person name="Matsumoto T."/>
            <person name="Yamamoto K."/>
            <person name="Sakata K."/>
            <person name="Baba T."/>
            <person name="Katayose Y."/>
            <person name="Wu J."/>
            <person name="Niimura Y."/>
            <person name="Cheng Z."/>
            <person name="Nagamura Y."/>
            <person name="Antonio B.A."/>
            <person name="Kanamori H."/>
            <person name="Hosokawa S."/>
            <person name="Masukawa M."/>
            <person name="Arikawa K."/>
            <person name="Chiden Y."/>
            <person name="Hayashi M."/>
            <person name="Okamoto M."/>
            <person name="Ando T."/>
            <person name="Aoki H."/>
            <person name="Arita K."/>
            <person name="Hamada M."/>
            <person name="Harada C."/>
            <person name="Hijishita S."/>
            <person name="Honda M."/>
            <person name="Ichikawa Y."/>
            <person name="Idonuma A."/>
            <person name="Iijima M."/>
            <person name="Ikeda M."/>
            <person name="Ikeno M."/>
            <person name="Itoh S."/>
            <person name="Itoh T."/>
            <person name="Itoh Y."/>
            <person name="Itoh Y."/>
            <person name="Iwabuchi A."/>
            <person name="Kamiya K."/>
            <person name="Karasawa W."/>
            <person name="Katagiri S."/>
            <person name="Kikuta A."/>
            <person name="Kobayashi N."/>
            <person name="Kono I."/>
            <person name="Machita K."/>
            <person name="Maehara T."/>
            <person name="Mizuno H."/>
            <person name="Mizubayashi T."/>
            <person name="Mukai Y."/>
            <person name="Nagasaki H."/>
            <person name="Nakashima M."/>
            <person name="Nakama Y."/>
            <person name="Nakamichi Y."/>
            <person name="Nakamura M."/>
            <person name="Namiki N."/>
            <person name="Negishi M."/>
            <person name="Ohta I."/>
            <person name="Ono N."/>
            <person name="Saji S."/>
            <person name="Sakai K."/>
            <person name="Shibata M."/>
            <person name="Shimokawa T."/>
            <person name="Shomura A."/>
            <person name="Song J."/>
            <person name="Takazaki Y."/>
            <person name="Terasawa K."/>
            <person name="Tsuji K."/>
            <person name="Waki K."/>
            <person name="Yamagata H."/>
            <person name="Yamane H."/>
            <person name="Yoshiki S."/>
            <person name="Yoshihara R."/>
            <person name="Yukawa K."/>
            <person name="Zhong H."/>
            <person name="Iwama H."/>
            <person name="Endo T."/>
            <person name="Ito H."/>
            <person name="Hahn J.H."/>
            <person name="Kim H.I."/>
            <person name="Eun M.Y."/>
            <person name="Yano M."/>
            <person name="Jiang J."/>
            <person name="Gojobori T."/>
        </authorList>
    </citation>
    <scope>NUCLEOTIDE SEQUENCE [LARGE SCALE GENOMIC DNA]</scope>
</reference>